<evidence type="ECO:0000313" key="1">
    <source>
        <dbReference type="EMBL" id="BCU02823.1"/>
    </source>
</evidence>
<protein>
    <submittedName>
        <fullName evidence="1">Uncharacterized protein</fullName>
    </submittedName>
</protein>
<name>A0A811BM30_9VIRU</name>
<dbReference type="EMBL" id="LC625835">
    <property type="protein sequence ID" value="BCU02823.1"/>
    <property type="molecule type" value="Genomic_DNA"/>
</dbReference>
<reference evidence="1" key="1">
    <citation type="submission" date="2021-04" db="EMBL/GenBank/DDBJ databases">
        <title>Draft Genome Sequence of Pandoravirus japonicus, Isolated from the Sabaishi River of Niigata, Japan.</title>
        <authorList>
            <person name="Hosokawa N."/>
            <person name="Takahashi H."/>
            <person name="Aoki K."/>
            <person name="Takemura M."/>
        </authorList>
    </citation>
    <scope>NUCLEOTIDE SEQUENCE</scope>
</reference>
<proteinExistence type="predicted"/>
<dbReference type="Proteomes" id="UP001253637">
    <property type="component" value="Segment"/>
</dbReference>
<evidence type="ECO:0000313" key="2">
    <source>
        <dbReference type="Proteomes" id="UP001253637"/>
    </source>
</evidence>
<accession>A0A811BM30</accession>
<sequence>MATRTVTKIKPAATLRVVALCPRKTTGRKPRRPQSILSWDGLEHYRDQVRAVAHEIVESDATVRSTMRSVLATGTICAAIRDPATAPTPEVARAARAQVTLRDLMATLVQEHNLEWDLVRREYAIILDPRPEEAERCDRLLAEHAARRRRQRRARSSRATVEAT</sequence>
<organism evidence="1 2">
    <name type="scientific">Pandoravirus japonicus</name>
    <dbReference type="NCBI Taxonomy" id="2823154"/>
    <lineage>
        <taxon>Viruses</taxon>
        <taxon>Pandoravirus</taxon>
    </lineage>
</organism>